<dbReference type="InterPro" id="IPR050480">
    <property type="entry name" value="CysZ-like"/>
</dbReference>
<organism evidence="12 13">
    <name type="scientific">Klebsiella pneumoniae</name>
    <dbReference type="NCBI Taxonomy" id="573"/>
    <lineage>
        <taxon>Bacteria</taxon>
        <taxon>Pseudomonadati</taxon>
        <taxon>Pseudomonadota</taxon>
        <taxon>Gammaproteobacteria</taxon>
        <taxon>Enterobacterales</taxon>
        <taxon>Enterobacteriaceae</taxon>
        <taxon>Klebsiella/Raoultella group</taxon>
        <taxon>Klebsiella</taxon>
        <taxon>Klebsiella pneumoniae complex</taxon>
    </lineage>
</organism>
<evidence type="ECO:0000256" key="9">
    <source>
        <dbReference type="ARBA" id="ARBA00023136"/>
    </source>
</evidence>
<dbReference type="AlphaFoldDB" id="A0A3S5DH66"/>
<dbReference type="PANTHER" id="PTHR37468">
    <property type="entry name" value="SULFATE TRANSPORTER CYSZ"/>
    <property type="match status" value="1"/>
</dbReference>
<keyword evidence="3" id="KW-1003">Cell membrane</keyword>
<dbReference type="EMBL" id="LR134162">
    <property type="protein sequence ID" value="VEB01080.1"/>
    <property type="molecule type" value="Genomic_DNA"/>
</dbReference>
<feature type="transmembrane region" description="Helical" evidence="11">
    <location>
        <begin position="14"/>
        <end position="39"/>
    </location>
</feature>
<evidence type="ECO:0000256" key="1">
    <source>
        <dbReference type="ARBA" id="ARBA00004141"/>
    </source>
</evidence>
<keyword evidence="5" id="KW-0028">Amino-acid biosynthesis</keyword>
<proteinExistence type="predicted"/>
<evidence type="ECO:0000256" key="3">
    <source>
        <dbReference type="ARBA" id="ARBA00022475"/>
    </source>
</evidence>
<keyword evidence="2" id="KW-0813">Transport</keyword>
<evidence type="ECO:0000256" key="11">
    <source>
        <dbReference type="SAM" id="Phobius"/>
    </source>
</evidence>
<dbReference type="Pfam" id="PF07264">
    <property type="entry name" value="EI24"/>
    <property type="match status" value="1"/>
</dbReference>
<evidence type="ECO:0000256" key="7">
    <source>
        <dbReference type="ARBA" id="ARBA00022989"/>
    </source>
</evidence>
<keyword evidence="7 11" id="KW-1133">Transmembrane helix</keyword>
<keyword evidence="6 11" id="KW-0812">Transmembrane</keyword>
<dbReference type="Proteomes" id="UP000282433">
    <property type="component" value="Chromosome"/>
</dbReference>
<dbReference type="InterPro" id="IPR059112">
    <property type="entry name" value="CysZ/EI24"/>
</dbReference>
<evidence type="ECO:0000256" key="6">
    <source>
        <dbReference type="ARBA" id="ARBA00022692"/>
    </source>
</evidence>
<keyword evidence="4" id="KW-0997">Cell inner membrane</keyword>
<evidence type="ECO:0000256" key="4">
    <source>
        <dbReference type="ARBA" id="ARBA00022519"/>
    </source>
</evidence>
<accession>A0A3S5DH66</accession>
<dbReference type="GO" id="GO:0009675">
    <property type="term" value="F:high-affinity sulfate:proton symporter activity"/>
    <property type="evidence" value="ECO:0007669"/>
    <property type="project" value="TreeGrafter"/>
</dbReference>
<evidence type="ECO:0000256" key="5">
    <source>
        <dbReference type="ARBA" id="ARBA00022605"/>
    </source>
</evidence>
<dbReference type="GO" id="GO:0005886">
    <property type="term" value="C:plasma membrane"/>
    <property type="evidence" value="ECO:0007669"/>
    <property type="project" value="TreeGrafter"/>
</dbReference>
<sequence>MSHVPDWLQWLNYLLWPVVVLSILLVFGYFFSTIANWIAAPFSGLLAEQLEARLTGATPAGRRRLWHHERYSADYEA</sequence>
<evidence type="ECO:0000256" key="10">
    <source>
        <dbReference type="ARBA" id="ARBA00023192"/>
    </source>
</evidence>
<evidence type="ECO:0000313" key="13">
    <source>
        <dbReference type="Proteomes" id="UP000282433"/>
    </source>
</evidence>
<name>A0A3S5DH66_KLEPN</name>
<dbReference type="GO" id="GO:0000103">
    <property type="term" value="P:sulfate assimilation"/>
    <property type="evidence" value="ECO:0007669"/>
    <property type="project" value="TreeGrafter"/>
</dbReference>
<dbReference type="PANTHER" id="PTHR37468:SF1">
    <property type="entry name" value="SULFATE TRANSPORTER CYSZ"/>
    <property type="match status" value="1"/>
</dbReference>
<dbReference type="GO" id="GO:0019344">
    <property type="term" value="P:cysteine biosynthetic process"/>
    <property type="evidence" value="ECO:0007669"/>
    <property type="project" value="UniProtKB-KW"/>
</dbReference>
<comment type="subcellular location">
    <subcellularLocation>
        <location evidence="1">Membrane</location>
        <topology evidence="1">Multi-pass membrane protein</topology>
    </subcellularLocation>
</comment>
<reference evidence="12 13" key="1">
    <citation type="submission" date="2018-12" db="EMBL/GenBank/DDBJ databases">
        <authorList>
            <consortium name="Pathogen Informatics"/>
        </authorList>
    </citation>
    <scope>NUCLEOTIDE SEQUENCE [LARGE SCALE GENOMIC DNA]</scope>
    <source>
        <strain evidence="12 13">NCTC13635</strain>
    </source>
</reference>
<keyword evidence="10" id="KW-0198">Cysteine biosynthesis</keyword>
<keyword evidence="8" id="KW-0764">Sulfate transport</keyword>
<keyword evidence="9 11" id="KW-0472">Membrane</keyword>
<protein>
    <submittedName>
        <fullName evidence="12">Sulfate transporter</fullName>
    </submittedName>
</protein>
<evidence type="ECO:0000256" key="2">
    <source>
        <dbReference type="ARBA" id="ARBA00022448"/>
    </source>
</evidence>
<evidence type="ECO:0000313" key="12">
    <source>
        <dbReference type="EMBL" id="VEB01080.1"/>
    </source>
</evidence>
<gene>
    <name evidence="12" type="primary">cysZ_1</name>
    <name evidence="12" type="ORF">NCTC13635_01790</name>
</gene>
<evidence type="ECO:0000256" key="8">
    <source>
        <dbReference type="ARBA" id="ARBA00023032"/>
    </source>
</evidence>